<feature type="compositionally biased region" description="Low complexity" evidence="1">
    <location>
        <begin position="323"/>
        <end position="342"/>
    </location>
</feature>
<feature type="region of interest" description="Disordered" evidence="1">
    <location>
        <begin position="323"/>
        <end position="361"/>
    </location>
</feature>
<organism evidence="2">
    <name type="scientific">Eucampia antarctica</name>
    <dbReference type="NCBI Taxonomy" id="49252"/>
    <lineage>
        <taxon>Eukaryota</taxon>
        <taxon>Sar</taxon>
        <taxon>Stramenopiles</taxon>
        <taxon>Ochrophyta</taxon>
        <taxon>Bacillariophyta</taxon>
        <taxon>Mediophyceae</taxon>
        <taxon>Biddulphiophycidae</taxon>
        <taxon>Hemiaulales</taxon>
        <taxon>Hemiaulaceae</taxon>
        <taxon>Eucampia</taxon>
    </lineage>
</organism>
<dbReference type="AlphaFoldDB" id="A0A7S2RNT3"/>
<feature type="compositionally biased region" description="Polar residues" evidence="1">
    <location>
        <begin position="193"/>
        <end position="204"/>
    </location>
</feature>
<evidence type="ECO:0000313" key="2">
    <source>
        <dbReference type="EMBL" id="CAD9676497.1"/>
    </source>
</evidence>
<feature type="compositionally biased region" description="Low complexity" evidence="1">
    <location>
        <begin position="173"/>
        <end position="182"/>
    </location>
</feature>
<accession>A0A7S2RNT3</accession>
<feature type="compositionally biased region" description="Low complexity" evidence="1">
    <location>
        <begin position="215"/>
        <end position="231"/>
    </location>
</feature>
<feature type="region of interest" description="Disordered" evidence="1">
    <location>
        <begin position="256"/>
        <end position="306"/>
    </location>
</feature>
<feature type="compositionally biased region" description="Basic and acidic residues" evidence="1">
    <location>
        <begin position="154"/>
        <end position="171"/>
    </location>
</feature>
<sequence>MADTAAFFAKKKKGGKKFKSFNANKIDVSQVTSTVHIDAPAVSTGVNNLGSTLSATGLNNNSSNAAVTTNSTANTKVVEEKKNSGENNDAWEDLQMSNKSSSNNVRAGKISTSSKTVELLDMKALESKRREQDDVAERMRVEETKAQLAAARVGMEKEAQRLQEEKSEKKTSTRTSTRTRTTGGAPRFGTAAANLTSDGSSSGGTKWVPPHLRNSGSSRAEASSSSNVSSATGYQKKVDTDDQELFPDLATADKIIAQEEQNHKKQQKRISAKKMRDKNQPVWGAKSIHATGNFKSNNTPAVKPKLKLTPPSVAVVPTPPLETKIAASAPPTTSTTTTNAPTLKKKTKKKKKDLSTFKASS</sequence>
<gene>
    <name evidence="2" type="ORF">EANT1437_LOCUS8450</name>
</gene>
<feature type="region of interest" description="Disordered" evidence="1">
    <location>
        <begin position="148"/>
        <end position="243"/>
    </location>
</feature>
<evidence type="ECO:0000256" key="1">
    <source>
        <dbReference type="SAM" id="MobiDB-lite"/>
    </source>
</evidence>
<name>A0A7S2RNT3_9STRA</name>
<proteinExistence type="predicted"/>
<reference evidence="2" key="1">
    <citation type="submission" date="2021-01" db="EMBL/GenBank/DDBJ databases">
        <authorList>
            <person name="Corre E."/>
            <person name="Pelletier E."/>
            <person name="Niang G."/>
            <person name="Scheremetjew M."/>
            <person name="Finn R."/>
            <person name="Kale V."/>
            <person name="Holt S."/>
            <person name="Cochrane G."/>
            <person name="Meng A."/>
            <person name="Brown T."/>
            <person name="Cohen L."/>
        </authorList>
    </citation>
    <scope>NUCLEOTIDE SEQUENCE</scope>
    <source>
        <strain evidence="2">CCMP1452</strain>
    </source>
</reference>
<protein>
    <submittedName>
        <fullName evidence="2">Uncharacterized protein</fullName>
    </submittedName>
</protein>
<feature type="compositionally biased region" description="Basic residues" evidence="1">
    <location>
        <begin position="264"/>
        <end position="276"/>
    </location>
</feature>
<dbReference type="EMBL" id="HBHI01016430">
    <property type="protein sequence ID" value="CAD9676497.1"/>
    <property type="molecule type" value="Transcribed_RNA"/>
</dbReference>
<feature type="compositionally biased region" description="Basic residues" evidence="1">
    <location>
        <begin position="343"/>
        <end position="352"/>
    </location>
</feature>